<evidence type="ECO:0000313" key="2">
    <source>
        <dbReference type="EMBL" id="ETV96519.1"/>
    </source>
</evidence>
<name>A0A024TRA1_9STRA</name>
<dbReference type="AlphaFoldDB" id="A0A024TRA1"/>
<sequence length="125" mass="13909">MPSKRPPWTPSKCFSSGSSSATMRTRCGLQALNGRPTNAMPCVKCWHDTRTTGGAVGASRLGVKCWFPWGRSKGTTLARAVEYALRRPAPPTDRHLHDSNRQKRSVVKQLLELNYSAYALSTYRI</sequence>
<gene>
    <name evidence="2" type="ORF">H310_10238</name>
</gene>
<dbReference type="GeneID" id="20087288"/>
<feature type="region of interest" description="Disordered" evidence="1">
    <location>
        <begin position="1"/>
        <end position="21"/>
    </location>
</feature>
<dbReference type="EMBL" id="KI913976">
    <property type="protein sequence ID" value="ETV96519.1"/>
    <property type="molecule type" value="Genomic_DNA"/>
</dbReference>
<dbReference type="RefSeq" id="XP_008874782.1">
    <property type="nucleotide sequence ID" value="XM_008876560.1"/>
</dbReference>
<evidence type="ECO:0000256" key="1">
    <source>
        <dbReference type="SAM" id="MobiDB-lite"/>
    </source>
</evidence>
<accession>A0A024TRA1</accession>
<feature type="compositionally biased region" description="Polar residues" evidence="1">
    <location>
        <begin position="12"/>
        <end position="21"/>
    </location>
</feature>
<proteinExistence type="predicted"/>
<organism evidence="2">
    <name type="scientific">Aphanomyces invadans</name>
    <dbReference type="NCBI Taxonomy" id="157072"/>
    <lineage>
        <taxon>Eukaryota</taxon>
        <taxon>Sar</taxon>
        <taxon>Stramenopiles</taxon>
        <taxon>Oomycota</taxon>
        <taxon>Saprolegniomycetes</taxon>
        <taxon>Saprolegniales</taxon>
        <taxon>Verrucalvaceae</taxon>
        <taxon>Aphanomyces</taxon>
    </lineage>
</organism>
<dbReference type="VEuPathDB" id="FungiDB:H310_10238"/>
<protein>
    <submittedName>
        <fullName evidence="2">Uncharacterized protein</fullName>
    </submittedName>
</protein>
<reference evidence="2" key="1">
    <citation type="submission" date="2013-12" db="EMBL/GenBank/DDBJ databases">
        <title>The Genome Sequence of Aphanomyces invadans NJM9701.</title>
        <authorList>
            <consortium name="The Broad Institute Genomics Platform"/>
            <person name="Russ C."/>
            <person name="Tyler B."/>
            <person name="van West P."/>
            <person name="Dieguez-Uribeondo J."/>
            <person name="Young S.K."/>
            <person name="Zeng Q."/>
            <person name="Gargeya S."/>
            <person name="Fitzgerald M."/>
            <person name="Abouelleil A."/>
            <person name="Alvarado L."/>
            <person name="Chapman S.B."/>
            <person name="Gainer-Dewar J."/>
            <person name="Goldberg J."/>
            <person name="Griggs A."/>
            <person name="Gujja S."/>
            <person name="Hansen M."/>
            <person name="Howarth C."/>
            <person name="Imamovic A."/>
            <person name="Ireland A."/>
            <person name="Larimer J."/>
            <person name="McCowan C."/>
            <person name="Murphy C."/>
            <person name="Pearson M."/>
            <person name="Poon T.W."/>
            <person name="Priest M."/>
            <person name="Roberts A."/>
            <person name="Saif S."/>
            <person name="Shea T."/>
            <person name="Sykes S."/>
            <person name="Wortman J."/>
            <person name="Nusbaum C."/>
            <person name="Birren B."/>
        </authorList>
    </citation>
    <scope>NUCLEOTIDE SEQUENCE [LARGE SCALE GENOMIC DNA]</scope>
    <source>
        <strain evidence="2">NJM9701</strain>
    </source>
</reference>